<dbReference type="InterPro" id="IPR050641">
    <property type="entry name" value="RIFMO-like"/>
</dbReference>
<sequence length="556" mass="61706">MMASTTDVLVVGAGPTGLTMANLLAYHNINVRILDKRAGPTEETRALVMHARILELLDKLGLAEQAINEGQKLRAAELLARGKRFGKLSFQGEEERTPYPFALIYTQDQTEHLLQRNLEKTTVRVEWNTELLNLEQTSNGIRATVRQTNGSEEIIEAGWIVGADGAHSPVRHALSLGFEGESYKQALFLADLELEGDLNKDQLSIGFTKLGFLAFFPMHGERRFRVVSTLPLEFTNRETLTPDEIQQVINTYRGPYITIKRAHWISVYRIHHRMSKRFRVGNVFLVGDAAHIHSPAGGQGMNTGIGDAYNLAWKLALVIKGQAQTTLLDSYEDERMPFARAILNGSDKGFELMTMSQPLVQQLKVSGLPRLFRFVSSVPALRQRAFWLLSQLWTSYRSSSAVMQSAAPEKKRVQAGDRAPYGIYEIGPDTGKSIFSTLGGLDHHLLLFAGSDPGTASSNLQEIASKVCKLVSTYAAPIHVHIVEAGNRRLHQRYEANTPALFLVRPDGHIAYRGSAEDSARLEAYLDRIFNKEVPQPGIDSRRASSSQLASTGEGE</sequence>
<keyword evidence="2" id="KW-0285">Flavoprotein</keyword>
<dbReference type="InterPro" id="IPR036188">
    <property type="entry name" value="FAD/NAD-bd_sf"/>
</dbReference>
<comment type="caution">
    <text evidence="6">The sequence shown here is derived from an EMBL/GenBank/DDBJ whole genome shotgun (WGS) entry which is preliminary data.</text>
</comment>
<proteinExistence type="predicted"/>
<evidence type="ECO:0000313" key="6">
    <source>
        <dbReference type="EMBL" id="GCE28301.1"/>
    </source>
</evidence>
<name>A0A402BA97_9CHLR</name>
<dbReference type="GO" id="GO:0071949">
    <property type="term" value="F:FAD binding"/>
    <property type="evidence" value="ECO:0007669"/>
    <property type="project" value="InterPro"/>
</dbReference>
<comment type="cofactor">
    <cofactor evidence="1">
        <name>FAD</name>
        <dbReference type="ChEBI" id="CHEBI:57692"/>
    </cofactor>
</comment>
<dbReference type="RefSeq" id="WP_161982227.1">
    <property type="nucleotide sequence ID" value="NZ_BIFT01000001.1"/>
</dbReference>
<dbReference type="GO" id="GO:0016709">
    <property type="term" value="F:oxidoreductase activity, acting on paired donors, with incorporation or reduction of molecular oxygen, NAD(P)H as one donor, and incorporation of one atom of oxygen"/>
    <property type="evidence" value="ECO:0007669"/>
    <property type="project" value="UniProtKB-ARBA"/>
</dbReference>
<evidence type="ECO:0000256" key="3">
    <source>
        <dbReference type="ARBA" id="ARBA00022827"/>
    </source>
</evidence>
<dbReference type="PANTHER" id="PTHR43004:SF19">
    <property type="entry name" value="BINDING MONOOXYGENASE, PUTATIVE (JCVI)-RELATED"/>
    <property type="match status" value="1"/>
</dbReference>
<gene>
    <name evidence="6" type="ORF">KDA_37850</name>
</gene>
<accession>A0A402BA97</accession>
<protein>
    <submittedName>
        <fullName evidence="6">Oxygenase</fullName>
    </submittedName>
</protein>
<feature type="region of interest" description="Disordered" evidence="4">
    <location>
        <begin position="535"/>
        <end position="556"/>
    </location>
</feature>
<reference evidence="7" key="1">
    <citation type="submission" date="2018-12" db="EMBL/GenBank/DDBJ databases">
        <title>Tengunoibacter tsumagoiensis gen. nov., sp. nov., Dictyobacter kobayashii sp. nov., D. alpinus sp. nov., and D. joshuensis sp. nov. and description of Dictyobacteraceae fam. nov. within the order Ktedonobacterales isolated from Tengu-no-mugimeshi.</title>
        <authorList>
            <person name="Wang C.M."/>
            <person name="Zheng Y."/>
            <person name="Sakai Y."/>
            <person name="Toyoda A."/>
            <person name="Minakuchi Y."/>
            <person name="Abe K."/>
            <person name="Yokota A."/>
            <person name="Yabe S."/>
        </authorList>
    </citation>
    <scope>NUCLEOTIDE SEQUENCE [LARGE SCALE GENOMIC DNA]</scope>
    <source>
        <strain evidence="7">Uno16</strain>
    </source>
</reference>
<evidence type="ECO:0000259" key="5">
    <source>
        <dbReference type="Pfam" id="PF01494"/>
    </source>
</evidence>
<dbReference type="SUPFAM" id="SSF51905">
    <property type="entry name" value="FAD/NAD(P)-binding domain"/>
    <property type="match status" value="1"/>
</dbReference>
<dbReference type="PRINTS" id="PR00420">
    <property type="entry name" value="RNGMNOXGNASE"/>
</dbReference>
<evidence type="ECO:0000256" key="1">
    <source>
        <dbReference type="ARBA" id="ARBA00001974"/>
    </source>
</evidence>
<dbReference type="Proteomes" id="UP000287171">
    <property type="component" value="Unassembled WGS sequence"/>
</dbReference>
<dbReference type="InterPro" id="IPR002938">
    <property type="entry name" value="FAD-bd"/>
</dbReference>
<feature type="compositionally biased region" description="Polar residues" evidence="4">
    <location>
        <begin position="544"/>
        <end position="556"/>
    </location>
</feature>
<evidence type="ECO:0000256" key="4">
    <source>
        <dbReference type="SAM" id="MobiDB-lite"/>
    </source>
</evidence>
<feature type="domain" description="FAD-binding" evidence="5">
    <location>
        <begin position="6"/>
        <end position="344"/>
    </location>
</feature>
<keyword evidence="3" id="KW-0274">FAD</keyword>
<organism evidence="6 7">
    <name type="scientific">Dictyobacter alpinus</name>
    <dbReference type="NCBI Taxonomy" id="2014873"/>
    <lineage>
        <taxon>Bacteria</taxon>
        <taxon>Bacillati</taxon>
        <taxon>Chloroflexota</taxon>
        <taxon>Ktedonobacteria</taxon>
        <taxon>Ktedonobacterales</taxon>
        <taxon>Dictyobacteraceae</taxon>
        <taxon>Dictyobacter</taxon>
    </lineage>
</organism>
<dbReference type="Gene3D" id="3.40.30.120">
    <property type="match status" value="1"/>
</dbReference>
<dbReference type="PANTHER" id="PTHR43004">
    <property type="entry name" value="TRK SYSTEM POTASSIUM UPTAKE PROTEIN"/>
    <property type="match status" value="1"/>
</dbReference>
<dbReference type="Pfam" id="PF01494">
    <property type="entry name" value="FAD_binding_3"/>
    <property type="match status" value="1"/>
</dbReference>
<dbReference type="AlphaFoldDB" id="A0A402BA97"/>
<keyword evidence="7" id="KW-1185">Reference proteome</keyword>
<dbReference type="EMBL" id="BIFT01000001">
    <property type="protein sequence ID" value="GCE28301.1"/>
    <property type="molecule type" value="Genomic_DNA"/>
</dbReference>
<evidence type="ECO:0000256" key="2">
    <source>
        <dbReference type="ARBA" id="ARBA00022630"/>
    </source>
</evidence>
<dbReference type="Gene3D" id="3.50.50.60">
    <property type="entry name" value="FAD/NAD(P)-binding domain"/>
    <property type="match status" value="1"/>
</dbReference>
<dbReference type="Gene3D" id="3.30.70.2450">
    <property type="match status" value="1"/>
</dbReference>
<evidence type="ECO:0000313" key="7">
    <source>
        <dbReference type="Proteomes" id="UP000287171"/>
    </source>
</evidence>
<dbReference type="Pfam" id="PF21274">
    <property type="entry name" value="Rng_hyd_C"/>
    <property type="match status" value="1"/>
</dbReference>